<keyword evidence="3" id="KW-1185">Reference proteome</keyword>
<reference evidence="2" key="1">
    <citation type="submission" date="2023-03" db="EMBL/GenBank/DDBJ databases">
        <title>Massive genome expansion in bonnet fungi (Mycena s.s.) driven by repeated elements and novel gene families across ecological guilds.</title>
        <authorList>
            <consortium name="Lawrence Berkeley National Laboratory"/>
            <person name="Harder C.B."/>
            <person name="Miyauchi S."/>
            <person name="Viragh M."/>
            <person name="Kuo A."/>
            <person name="Thoen E."/>
            <person name="Andreopoulos B."/>
            <person name="Lu D."/>
            <person name="Skrede I."/>
            <person name="Drula E."/>
            <person name="Henrissat B."/>
            <person name="Morin E."/>
            <person name="Kohler A."/>
            <person name="Barry K."/>
            <person name="LaButti K."/>
            <person name="Morin E."/>
            <person name="Salamov A."/>
            <person name="Lipzen A."/>
            <person name="Mereny Z."/>
            <person name="Hegedus B."/>
            <person name="Baldrian P."/>
            <person name="Stursova M."/>
            <person name="Weitz H."/>
            <person name="Taylor A."/>
            <person name="Grigoriev I.V."/>
            <person name="Nagy L.G."/>
            <person name="Martin F."/>
            <person name="Kauserud H."/>
        </authorList>
    </citation>
    <scope>NUCLEOTIDE SEQUENCE</scope>
    <source>
        <strain evidence="2">CBHHK002</strain>
    </source>
</reference>
<feature type="compositionally biased region" description="Polar residues" evidence="1">
    <location>
        <begin position="582"/>
        <end position="598"/>
    </location>
</feature>
<gene>
    <name evidence="2" type="ORF">DFH08DRAFT_979779</name>
</gene>
<name>A0AAD7AT50_9AGAR</name>
<accession>A0AAD7AT50</accession>
<dbReference type="EMBL" id="JARIHO010000001">
    <property type="protein sequence ID" value="KAJ7367475.1"/>
    <property type="molecule type" value="Genomic_DNA"/>
</dbReference>
<dbReference type="AlphaFoldDB" id="A0AAD7AT50"/>
<evidence type="ECO:0000313" key="2">
    <source>
        <dbReference type="EMBL" id="KAJ7367475.1"/>
    </source>
</evidence>
<comment type="caution">
    <text evidence="2">The sequence shown here is derived from an EMBL/GenBank/DDBJ whole genome shotgun (WGS) entry which is preliminary data.</text>
</comment>
<protein>
    <submittedName>
        <fullName evidence="2">Uncharacterized protein</fullName>
    </submittedName>
</protein>
<feature type="region of interest" description="Disordered" evidence="1">
    <location>
        <begin position="379"/>
        <end position="398"/>
    </location>
</feature>
<evidence type="ECO:0000256" key="1">
    <source>
        <dbReference type="SAM" id="MobiDB-lite"/>
    </source>
</evidence>
<sequence length="846" mass="94479">MPVAALNASGPISTVEDFTARQWMKYIDRQPLDVDPTFAVAPQSEYYGSVELPDGQILHRSAAANVLRIFRDRTTGRPYTIACHEFTFHLAAPNDPQKAWQLELCYPSDIRMKAAMAGMAPADALERGEVLFPKHATKEKPPMLPLFRRAKVDLELPENMLRVHAVRENEAMNERPDTVNPALVLRPSAIKSEEKADLDVLADVQEHLKDESPGGNQEQFILRLERGSSCLVDSESSLPELEDVDSSSDTGTCPYCFDRQHASATECPLQGISEATASQLIGMTYPERQAFLIKWLESHSSDILLLPDQSPAVLRRAFEEFIKQHQDDKENKENKVPVDPRIAIDRASALPPVFRAGNLSAAACVVPPSFPRRGRVVTRETWSSSSPSPHDSTDDSFEFVRRSREAPPDDPTVLEPARWSPIISQWIHELTRNDPTESDIGSSAYSVVSSSASTSSGTEDSVVDPLQKVPQYNPPLGEMAELHTALYYWAYDGALRQIDIRRYEDEQGSEPAELALRVVHGSLQRFIDYGAMATEEIQRPRAFAVRPPTPFRPLSPLPNFVANFSITPEGPLESSALFTPDASDSSGPNPTQSPTSLDFSLPSPLKAEPLPQEQNFCEAELPEQEARAESSAMGQHSGSKRKAPDDQTGRRQQAFSKFAGESLRKSTVSRAAFKATGILDADVIRKFAGVRLATIETARRMEDIVWKLYGISEQSFPTELFRHPLLHEYELAKMLTVLDVLRRNGRSRMANNLHNLLAIRLRDDYAVSQLLNARFLDTNYPEFGEEFHELLRDVNEVSVPPSGTIPDCFPVDERESGTDSEMPEYSDGEDYEELQGWDYFRVAHSV</sequence>
<feature type="region of interest" description="Disordered" evidence="1">
    <location>
        <begin position="572"/>
        <end position="652"/>
    </location>
</feature>
<dbReference type="Proteomes" id="UP001218218">
    <property type="component" value="Unassembled WGS sequence"/>
</dbReference>
<feature type="region of interest" description="Disordered" evidence="1">
    <location>
        <begin position="805"/>
        <end position="829"/>
    </location>
</feature>
<proteinExistence type="predicted"/>
<organism evidence="2 3">
    <name type="scientific">Mycena albidolilacea</name>
    <dbReference type="NCBI Taxonomy" id="1033008"/>
    <lineage>
        <taxon>Eukaryota</taxon>
        <taxon>Fungi</taxon>
        <taxon>Dikarya</taxon>
        <taxon>Basidiomycota</taxon>
        <taxon>Agaricomycotina</taxon>
        <taxon>Agaricomycetes</taxon>
        <taxon>Agaricomycetidae</taxon>
        <taxon>Agaricales</taxon>
        <taxon>Marasmiineae</taxon>
        <taxon>Mycenaceae</taxon>
        <taxon>Mycena</taxon>
    </lineage>
</organism>
<evidence type="ECO:0000313" key="3">
    <source>
        <dbReference type="Proteomes" id="UP001218218"/>
    </source>
</evidence>